<dbReference type="Pfam" id="PF22936">
    <property type="entry name" value="Pol_BBD"/>
    <property type="match status" value="1"/>
</dbReference>
<evidence type="ECO:0000259" key="5">
    <source>
        <dbReference type="Pfam" id="PF22936"/>
    </source>
</evidence>
<keyword evidence="1" id="KW-0645">Protease</keyword>
<evidence type="ECO:0000313" key="6">
    <source>
        <dbReference type="EMBL" id="GEU69880.1"/>
    </source>
</evidence>
<dbReference type="PANTHER" id="PTHR11439">
    <property type="entry name" value="GAG-POL-RELATED RETROTRANSPOSON"/>
    <property type="match status" value="1"/>
</dbReference>
<evidence type="ECO:0000259" key="4">
    <source>
        <dbReference type="Pfam" id="PF07727"/>
    </source>
</evidence>
<dbReference type="InterPro" id="IPR013103">
    <property type="entry name" value="RVT_2"/>
</dbReference>
<dbReference type="GO" id="GO:0004190">
    <property type="term" value="F:aspartic-type endopeptidase activity"/>
    <property type="evidence" value="ECO:0007669"/>
    <property type="project" value="UniProtKB-KW"/>
</dbReference>
<feature type="coiled-coil region" evidence="2">
    <location>
        <begin position="441"/>
        <end position="468"/>
    </location>
</feature>
<dbReference type="CDD" id="cd09272">
    <property type="entry name" value="RNase_HI_RT_Ty1"/>
    <property type="match status" value="1"/>
</dbReference>
<dbReference type="PANTHER" id="PTHR11439:SF509">
    <property type="entry name" value="RNA-DIRECTED DNA POLYMERASE"/>
    <property type="match status" value="1"/>
</dbReference>
<reference evidence="6" key="1">
    <citation type="journal article" date="2019" name="Sci. Rep.">
        <title>Draft genome of Tanacetum cinerariifolium, the natural source of mosquito coil.</title>
        <authorList>
            <person name="Yamashiro T."/>
            <person name="Shiraishi A."/>
            <person name="Satake H."/>
            <person name="Nakayama K."/>
        </authorList>
    </citation>
    <scope>NUCLEOTIDE SEQUENCE</scope>
</reference>
<keyword evidence="1" id="KW-0064">Aspartyl protease</keyword>
<dbReference type="EMBL" id="BKCJ010006016">
    <property type="protein sequence ID" value="GEU69880.1"/>
    <property type="molecule type" value="Genomic_DNA"/>
</dbReference>
<dbReference type="InterPro" id="IPR043502">
    <property type="entry name" value="DNA/RNA_pol_sf"/>
</dbReference>
<feature type="compositionally biased region" description="Polar residues" evidence="3">
    <location>
        <begin position="778"/>
        <end position="788"/>
    </location>
</feature>
<proteinExistence type="predicted"/>
<organism evidence="6">
    <name type="scientific">Tanacetum cinerariifolium</name>
    <name type="common">Dalmatian daisy</name>
    <name type="synonym">Chrysanthemum cinerariifolium</name>
    <dbReference type="NCBI Taxonomy" id="118510"/>
    <lineage>
        <taxon>Eukaryota</taxon>
        <taxon>Viridiplantae</taxon>
        <taxon>Streptophyta</taxon>
        <taxon>Embryophyta</taxon>
        <taxon>Tracheophyta</taxon>
        <taxon>Spermatophyta</taxon>
        <taxon>Magnoliopsida</taxon>
        <taxon>eudicotyledons</taxon>
        <taxon>Gunneridae</taxon>
        <taxon>Pentapetalae</taxon>
        <taxon>asterids</taxon>
        <taxon>campanulids</taxon>
        <taxon>Asterales</taxon>
        <taxon>Asteraceae</taxon>
        <taxon>Asteroideae</taxon>
        <taxon>Anthemideae</taxon>
        <taxon>Anthemidinae</taxon>
        <taxon>Tanacetum</taxon>
    </lineage>
</organism>
<comment type="caution">
    <text evidence="6">The sequence shown here is derived from an EMBL/GenBank/DDBJ whole genome shotgun (WGS) entry which is preliminary data.</text>
</comment>
<feature type="domain" description="Retrovirus-related Pol polyprotein from transposon TNT 1-94-like beta-barrel" evidence="5">
    <location>
        <begin position="583"/>
        <end position="654"/>
    </location>
</feature>
<gene>
    <name evidence="6" type="ORF">Tci_041858</name>
</gene>
<feature type="coiled-coil region" evidence="2">
    <location>
        <begin position="181"/>
        <end position="244"/>
    </location>
</feature>
<feature type="region of interest" description="Disordered" evidence="3">
    <location>
        <begin position="515"/>
        <end position="540"/>
    </location>
</feature>
<keyword evidence="2" id="KW-0175">Coiled coil</keyword>
<name>A0A6L2M898_TANCI</name>
<feature type="region of interest" description="Disordered" evidence="3">
    <location>
        <begin position="777"/>
        <end position="800"/>
    </location>
</feature>
<evidence type="ECO:0000256" key="3">
    <source>
        <dbReference type="SAM" id="MobiDB-lite"/>
    </source>
</evidence>
<keyword evidence="1" id="KW-0378">Hydrolase</keyword>
<accession>A0A6L2M898</accession>
<protein>
    <submittedName>
        <fullName evidence="6">Retrovirus-related Pol polyprotein from transposon TNT 1-94</fullName>
    </submittedName>
</protein>
<dbReference type="AlphaFoldDB" id="A0A6L2M898"/>
<evidence type="ECO:0000256" key="1">
    <source>
        <dbReference type="ARBA" id="ARBA00022750"/>
    </source>
</evidence>
<feature type="domain" description="Reverse transcriptase Ty1/copia-type" evidence="4">
    <location>
        <begin position="825"/>
        <end position="982"/>
    </location>
</feature>
<sequence length="1188" mass="135856">MTTLADKAILSGTDNRPPMLEKDMYDSWKSRLELYMMNRQHGRMILKSIENCPLLWLTVEENEMTRPKKYSELSATEAIQADCDIKVTNIIFQGLPPDVYALDKVLLVQAQANGQILHEDQLEFLADPGIVEAQTTQYVITNNVAYQADDLDAYDSDCDEINFVKIALMANLSHYGSDNLAEDNKSVNETLTAELKRYKDQMRILKERNNVDKASDSCAQSLEIDNLKHTLSEHLKEKESLKQMTVYMLTKLQFFFDHTTRQALGFQNPCYLKKAQQLEPKLYDGSIIQKTNAIVIRDSEETLMLEDESRSKLLQKQKDPMMSEKKVNTKPNFVNSEEPNLSTRPTIVEVPRELPKVSMVNSSSKKLKFHLASFDVVVKERTMATSITEGTWGFEHTKACFRDEIIPFVKALKDLFNSFDQFLIDELSEVQNVFIQMEHAIKQHRVETNRFQDKMKEVLNENERLLEQAISTDIVNIVVNANVNYACRPEHECERCVTLKTELQKDFIKKEVNLPISASGSKPPGNTKKDKIQQTQSRAKKNKLEAYLRNVRTTLHNKKSVVNTKDIASVPNSKLNVVQIVLWNLDSGCSKHMTDDRSQLTNFVNKFLGTVKFGNDNVAMIMGYGDCKIGNVTVSKVYFVEGLGHNLFSVGQFCDLDLEVAFRKHTCFIHNLEGWQTSVARSPQQKDVVERRNRHRTLIEAARTISGPTLHEMTPATISSGLVPKPTSLTTFVPPSRNKWDLLFQPLFDELLARPPCVDPLAPEVIAPIAEVILPEQTELTGSPSSTTVDKDTPSPKPKTYKDALTQSCWIKAMKEELNEFERLEVWKFVPYPDKVMVITLKCIYKVKLDELGGILKNKTRLVARGYRQEEGIDFEESFAPVARLEVIRIFLAYTTHKNMVVYQIDMKTVSLNGNLYEEVYVSQPDGFVDQDNPNHVYKLKKALYGLKPAPRAWYDMLSSFLLSQDYSKGSVDPTLFIRRNGIFINQSKYSLESLKKYGFESCDPVDTPVVEKSKLDEDKKGKAVDPSHYRGMIGTLLYLTASRPDLQFDICMCAQYQARPTEKHLYVVKRIFRYLRGTVNRGLWYLKDSSIALTTFGDADHVGYQDTRCSTSSSLQFLGDRLISWSSKRSKHIDIRYHFINEHVENGVIELYFVNTEYQLADLFTKALGRERIEFLINKLGMKSFTP</sequence>
<evidence type="ECO:0000256" key="2">
    <source>
        <dbReference type="SAM" id="Coils"/>
    </source>
</evidence>
<dbReference type="InterPro" id="IPR054722">
    <property type="entry name" value="PolX-like_BBD"/>
</dbReference>
<dbReference type="Pfam" id="PF07727">
    <property type="entry name" value="RVT_2"/>
    <property type="match status" value="1"/>
</dbReference>
<dbReference type="SUPFAM" id="SSF56672">
    <property type="entry name" value="DNA/RNA polymerases"/>
    <property type="match status" value="1"/>
</dbReference>